<dbReference type="SUPFAM" id="SSF110296">
    <property type="entry name" value="Oligoxyloglucan reducing end-specific cellobiohydrolase"/>
    <property type="match status" value="1"/>
</dbReference>
<reference evidence="2" key="1">
    <citation type="submission" date="2016-10" db="EMBL/GenBank/DDBJ databases">
        <authorList>
            <person name="Varghese N."/>
            <person name="Submissions S."/>
        </authorList>
    </citation>
    <scope>NUCLEOTIDE SEQUENCE [LARGE SCALE GENOMIC DNA]</scope>
    <source>
        <strain evidence="2">CGMCC 1.10118</strain>
    </source>
</reference>
<dbReference type="Pfam" id="PF02012">
    <property type="entry name" value="BNR"/>
    <property type="match status" value="1"/>
</dbReference>
<sequence length="341" mass="36589">MATCYAASRAGVLVVHNVAVPDTGLRPAGTPSLTEYSIECLDAARDARERAFCGTFDAGLHRSTDGGETWERVGEATLPASVTSATVSPHDPDVIYVGTEPSAVFRSDDGGDTWTELPGLTDLPSASAWSFPPRPDTHHVRWIEVDPADRDHLYVAVEAGALLQTHDGGDTWEERSPSTRRDTHEMAIHPEVPDTVRAAAGDGYAESHDAGETWAFPQDGLRHRYCWSVAIDPGDPDRVLLSAAASARRAHTSASAASYLYRRTDTGSDASAWARLDDVDVPTGEGVLRATLAGGTEPGELFALTDRGLFRTTDGGDSFTRVDVAWPDSFRDRTSRGLAVV</sequence>
<dbReference type="PANTHER" id="PTHR43739">
    <property type="entry name" value="XYLOGLUCANASE (EUROFUNG)"/>
    <property type="match status" value="1"/>
</dbReference>
<dbReference type="Gene3D" id="2.130.10.10">
    <property type="entry name" value="YVTN repeat-like/Quinoprotein amine dehydrogenase"/>
    <property type="match status" value="1"/>
</dbReference>
<dbReference type="PANTHER" id="PTHR43739:SF5">
    <property type="entry name" value="EXO-ALPHA-SIALIDASE"/>
    <property type="match status" value="1"/>
</dbReference>
<organism evidence="1 2">
    <name type="scientific">Halobellus clavatus</name>
    <dbReference type="NCBI Taxonomy" id="660517"/>
    <lineage>
        <taxon>Archaea</taxon>
        <taxon>Methanobacteriati</taxon>
        <taxon>Methanobacteriota</taxon>
        <taxon>Stenosarchaea group</taxon>
        <taxon>Halobacteria</taxon>
        <taxon>Halobacteriales</taxon>
        <taxon>Haloferacaceae</taxon>
        <taxon>Halobellus</taxon>
    </lineage>
</organism>
<keyword evidence="2" id="KW-1185">Reference proteome</keyword>
<gene>
    <name evidence="1" type="ORF">SAMN04487946_102396</name>
</gene>
<name>A0A1H3EPZ4_9EURY</name>
<dbReference type="InterPro" id="IPR052025">
    <property type="entry name" value="Xyloglucanase_GH74"/>
</dbReference>
<evidence type="ECO:0000313" key="2">
    <source>
        <dbReference type="Proteomes" id="UP000199170"/>
    </source>
</evidence>
<evidence type="ECO:0008006" key="3">
    <source>
        <dbReference type="Google" id="ProtNLM"/>
    </source>
</evidence>
<accession>A0A1H3EPZ4</accession>
<dbReference type="RefSeq" id="WP_089765982.1">
    <property type="nucleotide sequence ID" value="NZ_FNPB01000002.1"/>
</dbReference>
<dbReference type="OrthoDB" id="197823at2157"/>
<dbReference type="Proteomes" id="UP000199170">
    <property type="component" value="Unassembled WGS sequence"/>
</dbReference>
<dbReference type="InterPro" id="IPR015943">
    <property type="entry name" value="WD40/YVTN_repeat-like_dom_sf"/>
</dbReference>
<evidence type="ECO:0000313" key="1">
    <source>
        <dbReference type="EMBL" id="SDX80019.1"/>
    </source>
</evidence>
<dbReference type="STRING" id="660517.SAMN04487946_102396"/>
<dbReference type="AlphaFoldDB" id="A0A1H3EPZ4"/>
<dbReference type="EMBL" id="FNPB01000002">
    <property type="protein sequence ID" value="SDX80019.1"/>
    <property type="molecule type" value="Genomic_DNA"/>
</dbReference>
<dbReference type="GO" id="GO:0010411">
    <property type="term" value="P:xyloglucan metabolic process"/>
    <property type="evidence" value="ECO:0007669"/>
    <property type="project" value="TreeGrafter"/>
</dbReference>
<proteinExistence type="predicted"/>
<dbReference type="InterPro" id="IPR002860">
    <property type="entry name" value="BNR_rpt"/>
</dbReference>
<dbReference type="CDD" id="cd15482">
    <property type="entry name" value="Sialidase_non-viral"/>
    <property type="match status" value="1"/>
</dbReference>
<protein>
    <recommendedName>
        <fullName evidence="3">BNR/Asp-box repeat-containing protein</fullName>
    </recommendedName>
</protein>